<proteinExistence type="predicted"/>
<dbReference type="EMBL" id="BDFD01000003">
    <property type="protein sequence ID" value="GAV19658.1"/>
    <property type="molecule type" value="Genomic_DNA"/>
</dbReference>
<reference evidence="1 2" key="1">
    <citation type="journal article" date="2017" name="Arch. Microbiol.">
        <title>Mariprofundus micogutta sp. nov., a novel iron-oxidizing zetaproteobacterium isolated from a deep-sea hydrothermal field at the Bayonnaise knoll of the Izu-Ogasawara arc, and a description of Mariprofundales ord. nov. and Zetaproteobacteria classis nov.</title>
        <authorList>
            <person name="Makita H."/>
            <person name="Tanaka E."/>
            <person name="Mitsunobu S."/>
            <person name="Miyazaki M."/>
            <person name="Nunoura T."/>
            <person name="Uematsu K."/>
            <person name="Takaki Y."/>
            <person name="Nishi S."/>
            <person name="Shimamura S."/>
            <person name="Takai K."/>
        </authorList>
    </citation>
    <scope>NUCLEOTIDE SEQUENCE [LARGE SCALE GENOMIC DNA]</scope>
    <source>
        <strain evidence="1 2">ET2</strain>
    </source>
</reference>
<dbReference type="GO" id="GO:0051301">
    <property type="term" value="P:cell division"/>
    <property type="evidence" value="ECO:0007669"/>
    <property type="project" value="UniProtKB-KW"/>
</dbReference>
<dbReference type="Pfam" id="PF05164">
    <property type="entry name" value="ZapA"/>
    <property type="match status" value="1"/>
</dbReference>
<accession>A0A1L8CL56</accession>
<dbReference type="RefSeq" id="WP_072658904.1">
    <property type="nucleotide sequence ID" value="NZ_BDFD01000003.1"/>
</dbReference>
<keyword evidence="2" id="KW-1185">Reference proteome</keyword>
<name>A0A1L8CL56_9PROT</name>
<sequence>MSNPVEVTLLGRSFTILTDENPDDVLAAAELVQEHVEELRQMGTTVASDRLLMLVSLNLAGELLKSNQSKVDGVEGLIAALDGVVSQAEGLAKAPLR</sequence>
<keyword evidence="1" id="KW-0131">Cell cycle</keyword>
<evidence type="ECO:0000313" key="2">
    <source>
        <dbReference type="Proteomes" id="UP000231632"/>
    </source>
</evidence>
<evidence type="ECO:0000313" key="1">
    <source>
        <dbReference type="EMBL" id="GAV19658.1"/>
    </source>
</evidence>
<dbReference type="STRING" id="1921010.MMIC_P0609"/>
<dbReference type="SUPFAM" id="SSF102829">
    <property type="entry name" value="Cell division protein ZapA-like"/>
    <property type="match status" value="1"/>
</dbReference>
<dbReference type="AlphaFoldDB" id="A0A1L8CL56"/>
<dbReference type="InterPro" id="IPR007838">
    <property type="entry name" value="Cell_div_ZapA-like"/>
</dbReference>
<organism evidence="1 2">
    <name type="scientific">Mariprofundus micogutta</name>
    <dbReference type="NCBI Taxonomy" id="1921010"/>
    <lineage>
        <taxon>Bacteria</taxon>
        <taxon>Pseudomonadati</taxon>
        <taxon>Pseudomonadota</taxon>
        <taxon>Candidatius Mariprofundia</taxon>
        <taxon>Mariprofundales</taxon>
        <taxon>Mariprofundaceae</taxon>
        <taxon>Mariprofundus</taxon>
    </lineage>
</organism>
<dbReference type="InterPro" id="IPR036192">
    <property type="entry name" value="Cell_div_ZapA-like_sf"/>
</dbReference>
<dbReference type="OrthoDB" id="9808604at2"/>
<protein>
    <submittedName>
        <fullName evidence="1">Cell division protein ZapA</fullName>
    </submittedName>
</protein>
<dbReference type="Proteomes" id="UP000231632">
    <property type="component" value="Unassembled WGS sequence"/>
</dbReference>
<keyword evidence="1" id="KW-0132">Cell division</keyword>
<comment type="caution">
    <text evidence="1">The sequence shown here is derived from an EMBL/GenBank/DDBJ whole genome shotgun (WGS) entry which is preliminary data.</text>
</comment>
<gene>
    <name evidence="1" type="ORF">MMIC_P0609</name>
</gene>